<dbReference type="InterPro" id="IPR036291">
    <property type="entry name" value="NAD(P)-bd_dom_sf"/>
</dbReference>
<accession>A0A2T3HME3</accession>
<dbReference type="GO" id="GO:0016614">
    <property type="term" value="F:oxidoreductase activity, acting on CH-OH group of donors"/>
    <property type="evidence" value="ECO:0007669"/>
    <property type="project" value="UniProtKB-ARBA"/>
</dbReference>
<evidence type="ECO:0000256" key="1">
    <source>
        <dbReference type="ARBA" id="ARBA00006484"/>
    </source>
</evidence>
<dbReference type="PROSITE" id="PS00061">
    <property type="entry name" value="ADH_SHORT"/>
    <property type="match status" value="1"/>
</dbReference>
<dbReference type="Pfam" id="PF13561">
    <property type="entry name" value="adh_short_C2"/>
    <property type="match status" value="1"/>
</dbReference>
<comment type="caution">
    <text evidence="3">The sequence shown here is derived from an EMBL/GenBank/DDBJ whole genome shotgun (WGS) entry which is preliminary data.</text>
</comment>
<dbReference type="PANTHER" id="PTHR48107:SF7">
    <property type="entry name" value="RE15974P"/>
    <property type="match status" value="1"/>
</dbReference>
<keyword evidence="4" id="KW-1185">Reference proteome</keyword>
<organism evidence="3 4">
    <name type="scientific">Pedobacter yulinensis</name>
    <dbReference type="NCBI Taxonomy" id="2126353"/>
    <lineage>
        <taxon>Bacteria</taxon>
        <taxon>Pseudomonadati</taxon>
        <taxon>Bacteroidota</taxon>
        <taxon>Sphingobacteriia</taxon>
        <taxon>Sphingobacteriales</taxon>
        <taxon>Sphingobacteriaceae</taxon>
        <taxon>Pedobacter</taxon>
    </lineage>
</organism>
<name>A0A2T3HME3_9SPHI</name>
<dbReference type="Gene3D" id="3.40.50.720">
    <property type="entry name" value="NAD(P)-binding Rossmann-like Domain"/>
    <property type="match status" value="1"/>
</dbReference>
<dbReference type="OrthoDB" id="9803333at2"/>
<comment type="similarity">
    <text evidence="1">Belongs to the short-chain dehydrogenases/reductases (SDR) family.</text>
</comment>
<dbReference type="PRINTS" id="PR00081">
    <property type="entry name" value="GDHRDH"/>
</dbReference>
<dbReference type="AlphaFoldDB" id="A0A2T3HME3"/>
<evidence type="ECO:0000256" key="2">
    <source>
        <dbReference type="ARBA" id="ARBA00023002"/>
    </source>
</evidence>
<dbReference type="RefSeq" id="WP_107215890.1">
    <property type="nucleotide sequence ID" value="NZ_KZ686269.1"/>
</dbReference>
<sequence>MKTMIITGASRGIGAATALLAAANGFAVIVNYRQNEAAAAAVARHIRAAGGQAETVQADVSREDDVLRLFAETDRLFGRPDVLVNNAGILERQMRLEDMDVLRLNRIFAANITGQFICAREAVKRMSLKHGGRGGNIVNVSSVAARTGSPNEYLDYAASKAAIDALTIGLSKEVAGEGIRVNAVRPGFIYTDIHADGGEAGRVDRLKDSIPMRRGGRAEEVAEAILWLSTDRSSYSTGIFVDVSGGR</sequence>
<dbReference type="PRINTS" id="PR00080">
    <property type="entry name" value="SDRFAMILY"/>
</dbReference>
<dbReference type="FunFam" id="3.40.50.720:FF:000084">
    <property type="entry name" value="Short-chain dehydrogenase reductase"/>
    <property type="match status" value="1"/>
</dbReference>
<dbReference type="PANTHER" id="PTHR48107">
    <property type="entry name" value="NADPH-DEPENDENT ALDEHYDE REDUCTASE-LIKE PROTEIN, CHLOROPLASTIC-RELATED"/>
    <property type="match status" value="1"/>
</dbReference>
<dbReference type="SUPFAM" id="SSF51735">
    <property type="entry name" value="NAD(P)-binding Rossmann-fold domains"/>
    <property type="match status" value="1"/>
</dbReference>
<gene>
    <name evidence="3" type="ORF">C7T94_13910</name>
</gene>
<dbReference type="InterPro" id="IPR020904">
    <property type="entry name" value="Sc_DH/Rdtase_CS"/>
</dbReference>
<evidence type="ECO:0000313" key="3">
    <source>
        <dbReference type="EMBL" id="PST83628.1"/>
    </source>
</evidence>
<reference evidence="3 4" key="1">
    <citation type="submission" date="2018-03" db="EMBL/GenBank/DDBJ databases">
        <authorList>
            <person name="Keele B.F."/>
        </authorList>
    </citation>
    <scope>NUCLEOTIDE SEQUENCE [LARGE SCALE GENOMIC DNA]</scope>
    <source>
        <strain evidence="3 4">YL28-9</strain>
    </source>
</reference>
<keyword evidence="2" id="KW-0560">Oxidoreductase</keyword>
<proteinExistence type="inferred from homology"/>
<protein>
    <submittedName>
        <fullName evidence="3">Oxidoreductase</fullName>
    </submittedName>
</protein>
<dbReference type="Proteomes" id="UP000240912">
    <property type="component" value="Unassembled WGS sequence"/>
</dbReference>
<dbReference type="EMBL" id="PYLS01000005">
    <property type="protein sequence ID" value="PST83628.1"/>
    <property type="molecule type" value="Genomic_DNA"/>
</dbReference>
<dbReference type="CDD" id="cd05233">
    <property type="entry name" value="SDR_c"/>
    <property type="match status" value="1"/>
</dbReference>
<dbReference type="InterPro" id="IPR002347">
    <property type="entry name" value="SDR_fam"/>
</dbReference>
<dbReference type="NCBIfam" id="NF004777">
    <property type="entry name" value="PRK06123.1"/>
    <property type="match status" value="1"/>
</dbReference>
<evidence type="ECO:0000313" key="4">
    <source>
        <dbReference type="Proteomes" id="UP000240912"/>
    </source>
</evidence>